<keyword evidence="2" id="KW-1185">Reference proteome</keyword>
<organism evidence="1 2">
    <name type="scientific">Mycena metata</name>
    <dbReference type="NCBI Taxonomy" id="1033252"/>
    <lineage>
        <taxon>Eukaryota</taxon>
        <taxon>Fungi</taxon>
        <taxon>Dikarya</taxon>
        <taxon>Basidiomycota</taxon>
        <taxon>Agaricomycotina</taxon>
        <taxon>Agaricomycetes</taxon>
        <taxon>Agaricomycetidae</taxon>
        <taxon>Agaricales</taxon>
        <taxon>Marasmiineae</taxon>
        <taxon>Mycenaceae</taxon>
        <taxon>Mycena</taxon>
    </lineage>
</organism>
<evidence type="ECO:0000313" key="1">
    <source>
        <dbReference type="EMBL" id="KAJ7729178.1"/>
    </source>
</evidence>
<proteinExistence type="predicted"/>
<reference evidence="1" key="1">
    <citation type="submission" date="2023-03" db="EMBL/GenBank/DDBJ databases">
        <title>Massive genome expansion in bonnet fungi (Mycena s.s.) driven by repeated elements and novel gene families across ecological guilds.</title>
        <authorList>
            <consortium name="Lawrence Berkeley National Laboratory"/>
            <person name="Harder C.B."/>
            <person name="Miyauchi S."/>
            <person name="Viragh M."/>
            <person name="Kuo A."/>
            <person name="Thoen E."/>
            <person name="Andreopoulos B."/>
            <person name="Lu D."/>
            <person name="Skrede I."/>
            <person name="Drula E."/>
            <person name="Henrissat B."/>
            <person name="Morin E."/>
            <person name="Kohler A."/>
            <person name="Barry K."/>
            <person name="LaButti K."/>
            <person name="Morin E."/>
            <person name="Salamov A."/>
            <person name="Lipzen A."/>
            <person name="Mereny Z."/>
            <person name="Hegedus B."/>
            <person name="Baldrian P."/>
            <person name="Stursova M."/>
            <person name="Weitz H."/>
            <person name="Taylor A."/>
            <person name="Grigoriev I.V."/>
            <person name="Nagy L.G."/>
            <person name="Martin F."/>
            <person name="Kauserud H."/>
        </authorList>
    </citation>
    <scope>NUCLEOTIDE SEQUENCE</scope>
    <source>
        <strain evidence="1">CBHHK182m</strain>
    </source>
</reference>
<sequence length="71" mass="7814">YWSLDPSGVGRLTVEEATALGFPSLLLSTTVSGFSWDASVYSGLRQFHAVKGFDPDSQDVARHLGYPFYEL</sequence>
<evidence type="ECO:0000313" key="2">
    <source>
        <dbReference type="Proteomes" id="UP001215598"/>
    </source>
</evidence>
<name>A0AAD7HVC7_9AGAR</name>
<gene>
    <name evidence="1" type="ORF">B0H16DRAFT_1275124</name>
</gene>
<dbReference type="EMBL" id="JARKIB010000167">
    <property type="protein sequence ID" value="KAJ7729178.1"/>
    <property type="molecule type" value="Genomic_DNA"/>
</dbReference>
<comment type="caution">
    <text evidence="1">The sequence shown here is derived from an EMBL/GenBank/DDBJ whole genome shotgun (WGS) entry which is preliminary data.</text>
</comment>
<dbReference type="AlphaFoldDB" id="A0AAD7HVC7"/>
<accession>A0AAD7HVC7</accession>
<protein>
    <submittedName>
        <fullName evidence="1">Uncharacterized protein</fullName>
    </submittedName>
</protein>
<feature type="non-terminal residue" evidence="1">
    <location>
        <position position="1"/>
    </location>
</feature>
<dbReference type="Proteomes" id="UP001215598">
    <property type="component" value="Unassembled WGS sequence"/>
</dbReference>
<feature type="non-terminal residue" evidence="1">
    <location>
        <position position="71"/>
    </location>
</feature>